<comment type="catalytic activity">
    <reaction evidence="1">
        <text>Preferential cleavage at the carboxyl of hydrophobic amino acids, but fails to cleave 15-Leu-|-Tyr-16, 16-Tyr-|-Leu-17 and 24-Phe-|-Phe-25 of insulin B chain. Activates trypsinogen, and degrades keratin.</text>
        <dbReference type="EC" id="3.4.23.24"/>
    </reaction>
</comment>
<dbReference type="PROSITE" id="PS00141">
    <property type="entry name" value="ASP_PROTEASE"/>
    <property type="match status" value="1"/>
</dbReference>
<keyword evidence="5" id="KW-0964">Secreted</keyword>
<dbReference type="Pfam" id="PF00026">
    <property type="entry name" value="Asp"/>
    <property type="match status" value="1"/>
</dbReference>
<keyword evidence="7 13" id="KW-0732">Signal</keyword>
<dbReference type="InterPro" id="IPR033121">
    <property type="entry name" value="PEPTIDASE_A1"/>
</dbReference>
<evidence type="ECO:0000259" key="14">
    <source>
        <dbReference type="PROSITE" id="PS51767"/>
    </source>
</evidence>
<evidence type="ECO:0000256" key="11">
    <source>
        <dbReference type="ARBA" id="ARBA00023157"/>
    </source>
</evidence>
<evidence type="ECO:0000256" key="10">
    <source>
        <dbReference type="ARBA" id="ARBA00023145"/>
    </source>
</evidence>
<dbReference type="SUPFAM" id="SSF50630">
    <property type="entry name" value="Acid proteases"/>
    <property type="match status" value="1"/>
</dbReference>
<evidence type="ECO:0000256" key="13">
    <source>
        <dbReference type="SAM" id="SignalP"/>
    </source>
</evidence>
<organism evidence="15 16">
    <name type="scientific">Lodderomyces beijingensis</name>
    <dbReference type="NCBI Taxonomy" id="1775926"/>
    <lineage>
        <taxon>Eukaryota</taxon>
        <taxon>Fungi</taxon>
        <taxon>Dikarya</taxon>
        <taxon>Ascomycota</taxon>
        <taxon>Saccharomycotina</taxon>
        <taxon>Pichiomycetes</taxon>
        <taxon>Debaryomycetaceae</taxon>
        <taxon>Candida/Lodderomyces clade</taxon>
        <taxon>Lodderomyces</taxon>
    </lineage>
</organism>
<dbReference type="Gene3D" id="2.40.70.10">
    <property type="entry name" value="Acid Proteases"/>
    <property type="match status" value="2"/>
</dbReference>
<feature type="domain" description="Peptidase A1" evidence="14">
    <location>
        <begin position="79"/>
        <end position="388"/>
    </location>
</feature>
<evidence type="ECO:0000256" key="12">
    <source>
        <dbReference type="RuleBase" id="RU000454"/>
    </source>
</evidence>
<dbReference type="InterPro" id="IPR021109">
    <property type="entry name" value="Peptidase_aspartic_dom_sf"/>
</dbReference>
<name>A0ABP0ZLU8_9ASCO</name>
<evidence type="ECO:0000256" key="1">
    <source>
        <dbReference type="ARBA" id="ARBA00001675"/>
    </source>
</evidence>
<evidence type="ECO:0000256" key="5">
    <source>
        <dbReference type="ARBA" id="ARBA00022525"/>
    </source>
</evidence>
<gene>
    <name evidence="15" type="ORF">LODBEIA_P23150</name>
</gene>
<evidence type="ECO:0000256" key="6">
    <source>
        <dbReference type="ARBA" id="ARBA00022670"/>
    </source>
</evidence>
<keyword evidence="9 12" id="KW-0378">Hydrolase</keyword>
<dbReference type="InterPro" id="IPR001461">
    <property type="entry name" value="Aspartic_peptidase_A1"/>
</dbReference>
<evidence type="ECO:0000256" key="3">
    <source>
        <dbReference type="ARBA" id="ARBA00007447"/>
    </source>
</evidence>
<comment type="subcellular location">
    <subcellularLocation>
        <location evidence="2">Secreted</location>
    </subcellularLocation>
</comment>
<keyword evidence="16" id="KW-1185">Reference proteome</keyword>
<dbReference type="InterPro" id="IPR001969">
    <property type="entry name" value="Aspartic_peptidase_AS"/>
</dbReference>
<dbReference type="PANTHER" id="PTHR47966:SF65">
    <property type="entry name" value="ASPARTIC-TYPE ENDOPEPTIDASE"/>
    <property type="match status" value="1"/>
</dbReference>
<evidence type="ECO:0000256" key="7">
    <source>
        <dbReference type="ARBA" id="ARBA00022729"/>
    </source>
</evidence>
<sequence length="401" mass="42200">MVSVFSLTKQVLTALAFALLAQGVAIPEGLEKRSPGFVSLDFDVIRKPLSANSTAPTGAGVSKRAGKVPLTLIDEGVSYASKITVGSNKQPQTVIIDTGSSDLWLVDVNAKCEGKDNDCKQYGTFNPSTSSTWKKLNQQFSIEYGDYTTSTGTYGKDTVGFGGISITGQQLADVTDTSVNQPILGIGLDTLEASNTQYDNVPVTLKKQGVIAKNAYSLYLNKPDAATGTIIFGGVDNAKYSGSLIYEDVTLPTRLTIALGGVGWNGKSYNGANTDALLDTGTTLAYLNPDIVDGIANQAGAYWVTYQDGGQYEISCDANLSGDLVFSFAKGAKISVPASELIYNNGDDGCILGVQPNAGSDDLTILGDTFLRHSYLVYNLDALTVGVAQVKYTTASSISAI</sequence>
<dbReference type="PANTHER" id="PTHR47966">
    <property type="entry name" value="BETA-SITE APP-CLEAVING ENZYME, ISOFORM A-RELATED"/>
    <property type="match status" value="1"/>
</dbReference>
<evidence type="ECO:0000256" key="8">
    <source>
        <dbReference type="ARBA" id="ARBA00022750"/>
    </source>
</evidence>
<dbReference type="CDD" id="cd05474">
    <property type="entry name" value="SAP_like"/>
    <property type="match status" value="1"/>
</dbReference>
<reference evidence="15 16" key="1">
    <citation type="submission" date="2024-03" db="EMBL/GenBank/DDBJ databases">
        <authorList>
            <person name="Brejova B."/>
        </authorList>
    </citation>
    <scope>NUCLEOTIDE SEQUENCE [LARGE SCALE GENOMIC DNA]</scope>
    <source>
        <strain evidence="15 16">CBS 14171</strain>
    </source>
</reference>
<dbReference type="Proteomes" id="UP001497383">
    <property type="component" value="Chromosome 3"/>
</dbReference>
<dbReference type="InterPro" id="IPR033876">
    <property type="entry name" value="SAP-like"/>
</dbReference>
<accession>A0ABP0ZLU8</accession>
<keyword evidence="6 12" id="KW-0645">Protease</keyword>
<protein>
    <recommendedName>
        <fullName evidence="4">candidapepsin</fullName>
        <ecNumber evidence="4">3.4.23.24</ecNumber>
    </recommendedName>
</protein>
<feature type="chain" id="PRO_5046098807" description="candidapepsin" evidence="13">
    <location>
        <begin position="24"/>
        <end position="401"/>
    </location>
</feature>
<comment type="similarity">
    <text evidence="3 12">Belongs to the peptidase A1 family.</text>
</comment>
<keyword evidence="10" id="KW-0865">Zymogen</keyword>
<evidence type="ECO:0000256" key="4">
    <source>
        <dbReference type="ARBA" id="ARBA00013207"/>
    </source>
</evidence>
<dbReference type="GeneID" id="92207511"/>
<evidence type="ECO:0000256" key="9">
    <source>
        <dbReference type="ARBA" id="ARBA00022801"/>
    </source>
</evidence>
<dbReference type="EC" id="3.4.23.24" evidence="4"/>
<keyword evidence="8 12" id="KW-0064">Aspartyl protease</keyword>
<dbReference type="PROSITE" id="PS51767">
    <property type="entry name" value="PEPTIDASE_A1"/>
    <property type="match status" value="1"/>
</dbReference>
<evidence type="ECO:0000313" key="16">
    <source>
        <dbReference type="Proteomes" id="UP001497383"/>
    </source>
</evidence>
<dbReference type="EMBL" id="OZ022407">
    <property type="protein sequence ID" value="CAK9437937.1"/>
    <property type="molecule type" value="Genomic_DNA"/>
</dbReference>
<dbReference type="PRINTS" id="PR00792">
    <property type="entry name" value="PEPSIN"/>
</dbReference>
<evidence type="ECO:0000256" key="2">
    <source>
        <dbReference type="ARBA" id="ARBA00004613"/>
    </source>
</evidence>
<dbReference type="RefSeq" id="XP_066829253.1">
    <property type="nucleotide sequence ID" value="XM_066972301.1"/>
</dbReference>
<proteinExistence type="inferred from homology"/>
<feature type="signal peptide" evidence="13">
    <location>
        <begin position="1"/>
        <end position="23"/>
    </location>
</feature>
<keyword evidence="11" id="KW-1015">Disulfide bond</keyword>
<evidence type="ECO:0000313" key="15">
    <source>
        <dbReference type="EMBL" id="CAK9437937.1"/>
    </source>
</evidence>